<evidence type="ECO:0000256" key="1">
    <source>
        <dbReference type="SAM" id="Phobius"/>
    </source>
</evidence>
<protein>
    <recommendedName>
        <fullName evidence="4">Group-specific protein</fullName>
    </recommendedName>
</protein>
<keyword evidence="3" id="KW-1185">Reference proteome</keyword>
<gene>
    <name evidence="2" type="ORF">H8S00_07685</name>
</gene>
<evidence type="ECO:0008006" key="4">
    <source>
        <dbReference type="Google" id="ProtNLM"/>
    </source>
</evidence>
<dbReference type="Proteomes" id="UP000597877">
    <property type="component" value="Unassembled WGS sequence"/>
</dbReference>
<sequence>MKYIINTNMSKEQCIEYTKENLPKLGNYRKANFFGRVNNKGFKISINGSTEYFIRQNIARPVNVGRFEETENGVVIHVTQMISLPFFAMCLMTFLFLLFTLLTIILDGIDESNMEIIKTEGITSLFFLLFTLIMIGIFKGYERKDMEEVTEIYSGK</sequence>
<name>A0ABR7F2K4_9FIRM</name>
<organism evidence="2 3">
    <name type="scientific">Eubacterium segne</name>
    <dbReference type="NCBI Taxonomy" id="2763045"/>
    <lineage>
        <taxon>Bacteria</taxon>
        <taxon>Bacillati</taxon>
        <taxon>Bacillota</taxon>
        <taxon>Clostridia</taxon>
        <taxon>Eubacteriales</taxon>
        <taxon>Eubacteriaceae</taxon>
        <taxon>Eubacterium</taxon>
    </lineage>
</organism>
<reference evidence="2 3" key="1">
    <citation type="submission" date="2020-08" db="EMBL/GenBank/DDBJ databases">
        <title>Genome public.</title>
        <authorList>
            <person name="Liu C."/>
            <person name="Sun Q."/>
        </authorList>
    </citation>
    <scope>NUCLEOTIDE SEQUENCE [LARGE SCALE GENOMIC DNA]</scope>
    <source>
        <strain evidence="2 3">BX4</strain>
    </source>
</reference>
<feature type="transmembrane region" description="Helical" evidence="1">
    <location>
        <begin position="121"/>
        <end position="138"/>
    </location>
</feature>
<evidence type="ECO:0000313" key="2">
    <source>
        <dbReference type="EMBL" id="MBC5667858.1"/>
    </source>
</evidence>
<dbReference type="EMBL" id="JACOOZ010000004">
    <property type="protein sequence ID" value="MBC5667858.1"/>
    <property type="molecule type" value="Genomic_DNA"/>
</dbReference>
<proteinExistence type="predicted"/>
<dbReference type="RefSeq" id="WP_118590198.1">
    <property type="nucleotide sequence ID" value="NZ_JACOOZ010000004.1"/>
</dbReference>
<evidence type="ECO:0000313" key="3">
    <source>
        <dbReference type="Proteomes" id="UP000597877"/>
    </source>
</evidence>
<feature type="transmembrane region" description="Helical" evidence="1">
    <location>
        <begin position="86"/>
        <end position="109"/>
    </location>
</feature>
<keyword evidence="1" id="KW-0472">Membrane</keyword>
<accession>A0ABR7F2K4</accession>
<comment type="caution">
    <text evidence="2">The sequence shown here is derived from an EMBL/GenBank/DDBJ whole genome shotgun (WGS) entry which is preliminary data.</text>
</comment>
<keyword evidence="1" id="KW-1133">Transmembrane helix</keyword>
<keyword evidence="1" id="KW-0812">Transmembrane</keyword>